<accession>A0A401UMR4</accession>
<protein>
    <recommendedName>
        <fullName evidence="2">DUF6449 domain-containing protein</fullName>
    </recommendedName>
</protein>
<feature type="transmembrane region" description="Helical" evidence="1">
    <location>
        <begin position="275"/>
        <end position="292"/>
    </location>
</feature>
<proteinExistence type="predicted"/>
<keyword evidence="1" id="KW-1133">Transmembrane helix</keyword>
<dbReference type="OrthoDB" id="1706490at2"/>
<comment type="caution">
    <text evidence="3">The sequence shown here is derived from an EMBL/GenBank/DDBJ whole genome shotgun (WGS) entry which is preliminary data.</text>
</comment>
<evidence type="ECO:0000313" key="4">
    <source>
        <dbReference type="Proteomes" id="UP000287872"/>
    </source>
</evidence>
<feature type="transmembrane region" description="Helical" evidence="1">
    <location>
        <begin position="232"/>
        <end position="255"/>
    </location>
</feature>
<feature type="transmembrane region" description="Helical" evidence="1">
    <location>
        <begin position="148"/>
        <end position="168"/>
    </location>
</feature>
<dbReference type="InterPro" id="IPR045611">
    <property type="entry name" value="DUF6449"/>
</dbReference>
<organism evidence="3 4">
    <name type="scientific">Clostridium tagluense</name>
    <dbReference type="NCBI Taxonomy" id="360422"/>
    <lineage>
        <taxon>Bacteria</taxon>
        <taxon>Bacillati</taxon>
        <taxon>Bacillota</taxon>
        <taxon>Clostridia</taxon>
        <taxon>Eubacteriales</taxon>
        <taxon>Clostridiaceae</taxon>
        <taxon>Clostridium</taxon>
    </lineage>
</organism>
<keyword evidence="1" id="KW-0812">Transmembrane</keyword>
<feature type="transmembrane region" description="Helical" evidence="1">
    <location>
        <begin position="331"/>
        <end position="352"/>
    </location>
</feature>
<dbReference type="Pfam" id="PF20047">
    <property type="entry name" value="DUF6449"/>
    <property type="match status" value="1"/>
</dbReference>
<keyword evidence="1" id="KW-0472">Membrane</keyword>
<feature type="transmembrane region" description="Helical" evidence="1">
    <location>
        <begin position="298"/>
        <end position="319"/>
    </location>
</feature>
<feature type="transmembrane region" description="Helical" evidence="1">
    <location>
        <begin position="108"/>
        <end position="128"/>
    </location>
</feature>
<name>A0A401UMR4_9CLOT</name>
<feature type="transmembrane region" description="Helical" evidence="1">
    <location>
        <begin position="64"/>
        <end position="84"/>
    </location>
</feature>
<dbReference type="RefSeq" id="WP_125002062.1">
    <property type="nucleotide sequence ID" value="NZ_BHYK01000012.1"/>
</dbReference>
<sequence>MKLKISYFNKGVLINDIKRFAWIGICYLIFLLFEVPFKIITIDANNTGNPGYLTSMQNIFTNEVLMVSIAVIPVLTAILLFRYIQSKKSVDMIHCLPIKRVKLYDNHIFIGILILTVPVIITALSALLLKGALGLNTTGIHFTVKNVISWAGITILFDTFIFLLSVFVGMFTGLSAAQGILTYIFLFLPMGLTTLINYNLNFFVYGVASDYYTRTGIDFFSPMTKYLAHEPMIFMDILIYIIFCIIFYLAARFAYHKRSLEAASNAVAFKHLEPVFKYGITFCCMLVGGIYFRSIHYWVALGYVITSLFGYIIAEIIITKSLKIFRNIKGYLLYAMIIVLIIVGANFDIIGYEKRMPAVENIESIYMDSGFYFLTQKEDIQIPLYSEKENFINIEKLHKKLIDDKKTLKYYSNVNEQVAIIYNLKTGKQIKRQYNIPKQVYGEYLKPIYESKKYKEIHNIILSTDSSSIDKISINPNQTNKNVTITNPIQIKEAINILKNEASNETYEDIVDSRADWANINILLSNDKRIDLSWKKSYKQFENWLKQNGYYAKARIMPEDIDYAIIEKRNVNNANAGIDISMKNSNVKRLKITDKNKLEICLTNYSNSREGQYVLGLYMKNGDSTTYLNIEDKYVPDFALEYFK</sequence>
<reference evidence="3 4" key="1">
    <citation type="submission" date="2018-11" db="EMBL/GenBank/DDBJ databases">
        <title>Genome sequencing and assembly of Clostridium tagluense strain A121.</title>
        <authorList>
            <person name="Murakami T."/>
            <person name="Segawa T."/>
            <person name="Shcherbakova V.A."/>
            <person name="Mori H."/>
            <person name="Yoshimura Y."/>
        </authorList>
    </citation>
    <scope>NUCLEOTIDE SEQUENCE [LARGE SCALE GENOMIC DNA]</scope>
    <source>
        <strain evidence="3 4">A121</strain>
    </source>
</reference>
<dbReference type="Proteomes" id="UP000287872">
    <property type="component" value="Unassembled WGS sequence"/>
</dbReference>
<evidence type="ECO:0000313" key="3">
    <source>
        <dbReference type="EMBL" id="GCD10820.1"/>
    </source>
</evidence>
<dbReference type="AlphaFoldDB" id="A0A401UMR4"/>
<feature type="transmembrane region" description="Helical" evidence="1">
    <location>
        <begin position="20"/>
        <end position="44"/>
    </location>
</feature>
<feature type="domain" description="DUF6449" evidence="2">
    <location>
        <begin position="422"/>
        <end position="542"/>
    </location>
</feature>
<keyword evidence="4" id="KW-1185">Reference proteome</keyword>
<evidence type="ECO:0000256" key="1">
    <source>
        <dbReference type="SAM" id="Phobius"/>
    </source>
</evidence>
<gene>
    <name evidence="3" type="ORF">Ctaglu_24430</name>
</gene>
<evidence type="ECO:0000259" key="2">
    <source>
        <dbReference type="Pfam" id="PF20047"/>
    </source>
</evidence>
<dbReference type="EMBL" id="BHYK01000012">
    <property type="protein sequence ID" value="GCD10820.1"/>
    <property type="molecule type" value="Genomic_DNA"/>
</dbReference>
<feature type="transmembrane region" description="Helical" evidence="1">
    <location>
        <begin position="180"/>
        <end position="200"/>
    </location>
</feature>